<dbReference type="PRINTS" id="PR02053">
    <property type="entry name" value="BRISCABRO1"/>
</dbReference>
<feature type="region of interest" description="Disordered" evidence="1">
    <location>
        <begin position="479"/>
        <end position="580"/>
    </location>
</feature>
<dbReference type="Proteomes" id="UP001318040">
    <property type="component" value="Chromosome 9"/>
</dbReference>
<reference evidence="3" key="1">
    <citation type="submission" date="2025-08" db="UniProtKB">
        <authorList>
            <consortium name="RefSeq"/>
        </authorList>
    </citation>
    <scope>IDENTIFICATION</scope>
    <source>
        <tissue evidence="3">Sperm</tissue>
    </source>
</reference>
<dbReference type="PANTHER" id="PTHR31728">
    <property type="entry name" value="ABRAXAS FAMILY MEMBER"/>
    <property type="match status" value="1"/>
</dbReference>
<proteinExistence type="predicted"/>
<dbReference type="PANTHER" id="PTHR31728:SF5">
    <property type="entry name" value="OS07G0540200 PROTEIN"/>
    <property type="match status" value="1"/>
</dbReference>
<evidence type="ECO:0000256" key="1">
    <source>
        <dbReference type="SAM" id="MobiDB-lite"/>
    </source>
</evidence>
<organism evidence="2 3">
    <name type="scientific">Petromyzon marinus</name>
    <name type="common">Sea lamprey</name>
    <dbReference type="NCBI Taxonomy" id="7757"/>
    <lineage>
        <taxon>Eukaryota</taxon>
        <taxon>Metazoa</taxon>
        <taxon>Chordata</taxon>
        <taxon>Craniata</taxon>
        <taxon>Vertebrata</taxon>
        <taxon>Cyclostomata</taxon>
        <taxon>Hyperoartia</taxon>
        <taxon>Petromyzontiformes</taxon>
        <taxon>Petromyzontidae</taxon>
        <taxon>Petromyzon</taxon>
    </lineage>
</organism>
<dbReference type="GO" id="GO:0008017">
    <property type="term" value="F:microtubule binding"/>
    <property type="evidence" value="ECO:0007669"/>
    <property type="project" value="TreeGrafter"/>
</dbReference>
<dbReference type="Pfam" id="PF21125">
    <property type="entry name" value="MPN_2A_DUB_like"/>
    <property type="match status" value="1"/>
</dbReference>
<keyword evidence="2" id="KW-1185">Reference proteome</keyword>
<evidence type="ECO:0000313" key="2">
    <source>
        <dbReference type="Proteomes" id="UP001318040"/>
    </source>
</evidence>
<dbReference type="AlphaFoldDB" id="A0AAJ7WQU9"/>
<dbReference type="PRINTS" id="PR02051">
    <property type="entry name" value="PROTEINF175"/>
</dbReference>
<dbReference type="InterPro" id="IPR023240">
    <property type="entry name" value="BRISC_Abraxas2"/>
</dbReference>
<gene>
    <name evidence="3" type="primary">LOC116940632</name>
</gene>
<dbReference type="GO" id="GO:0031593">
    <property type="term" value="F:polyubiquitin modification-dependent protein binding"/>
    <property type="evidence" value="ECO:0007669"/>
    <property type="project" value="TreeGrafter"/>
</dbReference>
<evidence type="ECO:0000313" key="3">
    <source>
        <dbReference type="RefSeq" id="XP_032806600.1"/>
    </source>
</evidence>
<feature type="compositionally biased region" description="Polar residues" evidence="1">
    <location>
        <begin position="507"/>
        <end position="560"/>
    </location>
</feature>
<dbReference type="GO" id="GO:0008608">
    <property type="term" value="P:attachment of spindle microtubules to kinetochore"/>
    <property type="evidence" value="ECO:0007669"/>
    <property type="project" value="TreeGrafter"/>
</dbReference>
<accession>A0AAJ7WQU9</accession>
<dbReference type="InterPro" id="IPR023238">
    <property type="entry name" value="FAM175"/>
</dbReference>
<sequence>MLAIICGNHKFICAGDSASEVGGATLGLRPSAGPSSALPPPAFLFLFFIIIISSTSRDRSTAGRIYLAPREGFLLGDVREDEVRSISDSNISNVESKQVLSIYSHIPCTRLASFYNSVAIINEDTLGNIIKSKAKEVIGFYKFRWESDQKISFREQLLLQRLRDTLQVPDLVFLLFTMASSSNRATYTMEYTLFKPNGRFYERIPMTISNLGQSGLESYWDIPPPCHSTTCRNLLSRSKFVTNNGEMRDVNNILQLNTELQSKLEHACSDVLDGERSVEVLFAEISSLKQAIEEKKKDALLKSATNLQGENSFRENHDLEAALMREFPNSVEFRSTRVDMNCTVVLSDINAEVQQRGRLRGNRKSLNSPKPVKMDHKTNHIPTSSKSELAKKSEVSLSKSVKLKRSIASNSSSHVFPTVATSQINQGSSLNPKATNVKNLKFTPLKLSTKQKGVKVSMGMSLSEKKILETEELKTELSNDHTECLNRTTGISSEAEELRKNDKREQSPSTSHVGTRLSTRSCSKTAQSRGSTQRENVATETLTIGSVSLSDRRPSQSVATAKSGPTKRCRSKTEKQKIDSIQVTQGKTAVKSMKYEKISSGQNNVNLEIGTLNDSLNACISSNSPTF</sequence>
<name>A0AAJ7WQU9_PETMA</name>
<protein>
    <submittedName>
        <fullName evidence="3">BRISC complex subunit Abraxas 2-like isoform X1</fullName>
    </submittedName>
</protein>
<feature type="compositionally biased region" description="Basic and acidic residues" evidence="1">
    <location>
        <begin position="496"/>
        <end position="506"/>
    </location>
</feature>
<dbReference type="GO" id="GO:0090307">
    <property type="term" value="P:mitotic spindle assembly"/>
    <property type="evidence" value="ECO:0007669"/>
    <property type="project" value="TreeGrafter"/>
</dbReference>
<feature type="region of interest" description="Disordered" evidence="1">
    <location>
        <begin position="355"/>
        <end position="392"/>
    </location>
</feature>
<dbReference type="GO" id="GO:0005634">
    <property type="term" value="C:nucleus"/>
    <property type="evidence" value="ECO:0007669"/>
    <property type="project" value="TreeGrafter"/>
</dbReference>
<dbReference type="RefSeq" id="XP_032806600.1">
    <property type="nucleotide sequence ID" value="XM_032950709.1"/>
</dbReference>
<dbReference type="GO" id="GO:0070536">
    <property type="term" value="P:protein K63-linked deubiquitination"/>
    <property type="evidence" value="ECO:0007669"/>
    <property type="project" value="TreeGrafter"/>
</dbReference>
<dbReference type="KEGG" id="pmrn:116940632"/>